<evidence type="ECO:0000313" key="1">
    <source>
        <dbReference type="Proteomes" id="UP000887576"/>
    </source>
</evidence>
<protein>
    <submittedName>
        <fullName evidence="2">Uncharacterized protein</fullName>
    </submittedName>
</protein>
<evidence type="ECO:0000313" key="2">
    <source>
        <dbReference type="WBParaSite" id="JU765_v2.g7398.t2"/>
    </source>
</evidence>
<sequence length="586" mass="63454">MKMQKPLTFTFERPSHFQQQQQRTNTNNQTSYVKEEQHRQMLTAAHATMHNGRSQNSNTLPSCNGCRELKREVDDLKRMIGQVMDVKPELAGFPPALLALASTQRPVPQQQPFMTESPFTAPLMSNLPASLLRFFATGGLTSGSGGIHLPNPVESNSLWTPAAAAVATASTSGNTDLARGNGSVDINVDNSFVDPVGIDGSETSSSTSSANTQAMISPKTHSHFDPQQHTPTTSRNSGFSAFNGTNNANMLETVQAMLQNSASNLINFGQLPNSLPNAISSSPNLVAVIAAAQQSKMNFNAAQQTPLPPTMQLPLGSFSTAIGRPQSRQNANDRPCGGPMGGINERRKASTDDFVKNIRQCQMSAEEVSKIEIPVPEAYKYDQNFRPASEEQIIQQIMTSKKYESMDVLETMIQLCKKLAEKRVFGSRLMADTTVAAPNHSNYTNLPDKGIIYILHVCKRELGPRVKNDDEFWEYFRDAMRKLAARCRRVRHAKKMRTNMQNPLILGTSNATAVLSAPSPSIFSSAQALIADDERSSRSSTASNLPMNTTGNGLNQAVSPLSTAVTSASSNTSPTNANGGDSGSSP</sequence>
<reference evidence="2" key="1">
    <citation type="submission" date="2022-11" db="UniProtKB">
        <authorList>
            <consortium name="WormBaseParasite"/>
        </authorList>
    </citation>
    <scope>IDENTIFICATION</scope>
</reference>
<name>A0AC34RJJ0_9BILA</name>
<dbReference type="WBParaSite" id="JU765_v2.g7398.t2">
    <property type="protein sequence ID" value="JU765_v2.g7398.t2"/>
    <property type="gene ID" value="JU765_v2.g7398"/>
</dbReference>
<dbReference type="Proteomes" id="UP000887576">
    <property type="component" value="Unplaced"/>
</dbReference>
<organism evidence="1 2">
    <name type="scientific">Panagrolaimus sp. JU765</name>
    <dbReference type="NCBI Taxonomy" id="591449"/>
    <lineage>
        <taxon>Eukaryota</taxon>
        <taxon>Metazoa</taxon>
        <taxon>Ecdysozoa</taxon>
        <taxon>Nematoda</taxon>
        <taxon>Chromadorea</taxon>
        <taxon>Rhabditida</taxon>
        <taxon>Tylenchina</taxon>
        <taxon>Panagrolaimomorpha</taxon>
        <taxon>Panagrolaimoidea</taxon>
        <taxon>Panagrolaimidae</taxon>
        <taxon>Panagrolaimus</taxon>
    </lineage>
</organism>
<proteinExistence type="predicted"/>
<accession>A0AC34RJJ0</accession>